<reference evidence="6" key="1">
    <citation type="submission" date="2017-01" db="EMBL/GenBank/DDBJ databases">
        <authorList>
            <person name="Varghese N."/>
            <person name="Submissions S."/>
        </authorList>
    </citation>
    <scope>NUCLEOTIDE SEQUENCE [LARGE SCALE GENOMIC DNA]</scope>
    <source>
        <strain evidence="6">DSM 22306</strain>
    </source>
</reference>
<dbReference type="InterPro" id="IPR037923">
    <property type="entry name" value="HTH-like"/>
</dbReference>
<feature type="domain" description="HTH araC/xylS-type" evidence="4">
    <location>
        <begin position="189"/>
        <end position="287"/>
    </location>
</feature>
<dbReference type="STRING" id="619304.SAMN05421760_103164"/>
<evidence type="ECO:0000313" key="6">
    <source>
        <dbReference type="Proteomes" id="UP000185999"/>
    </source>
</evidence>
<dbReference type="PANTHER" id="PTHR43280:SF27">
    <property type="entry name" value="TRANSCRIPTIONAL REGULATOR MTLR"/>
    <property type="match status" value="1"/>
</dbReference>
<dbReference type="SUPFAM" id="SSF51215">
    <property type="entry name" value="Regulatory protein AraC"/>
    <property type="match status" value="1"/>
</dbReference>
<dbReference type="InterPro" id="IPR014710">
    <property type="entry name" value="RmlC-like_jellyroll"/>
</dbReference>
<keyword evidence="3" id="KW-0804">Transcription</keyword>
<proteinExistence type="predicted"/>
<dbReference type="EMBL" id="FTOE01000003">
    <property type="protein sequence ID" value="SIS67892.1"/>
    <property type="molecule type" value="Genomic_DNA"/>
</dbReference>
<dbReference type="CDD" id="cd06976">
    <property type="entry name" value="cupin_MtlR-like_N"/>
    <property type="match status" value="1"/>
</dbReference>
<evidence type="ECO:0000313" key="5">
    <source>
        <dbReference type="EMBL" id="SIS67892.1"/>
    </source>
</evidence>
<dbReference type="AlphaFoldDB" id="A0A1N7L205"/>
<dbReference type="RefSeq" id="WP_054342059.1">
    <property type="nucleotide sequence ID" value="NZ_FTOE01000003.1"/>
</dbReference>
<sequence length="295" mass="34237">MKQRIQPEFEWVDQQADASIRYLEHGYPSPLVRWHYHDEYELHLITATTGKVFIGDYIGNFSPGSLILVGPQLPHNWVSQIGRDEQIDLRDRVVNFSPEFVRGCESVFQEMRVLAPFWERASYGIEFLDTDKIQQIVPLFEEIATSSGLKRLTRFLTLIELLASISDYRVLSSSAYVPIQDSKILHRLNLVINYIFEHYDSEITLDEIAKHVDMSPTYFSKFFKKSTGQRFVEFVNGMRINKACEHLAHTDEPITDICFTVGFNNIANFNRRFFALKEMTPSEYRKTSIGALYIG</sequence>
<protein>
    <submittedName>
        <fullName evidence="5">Transcriptional regulator, AraC family</fullName>
    </submittedName>
</protein>
<name>A0A1N7L205_9GAMM</name>
<dbReference type="Gene3D" id="1.10.10.60">
    <property type="entry name" value="Homeodomain-like"/>
    <property type="match status" value="2"/>
</dbReference>
<dbReference type="SUPFAM" id="SSF46689">
    <property type="entry name" value="Homeodomain-like"/>
    <property type="match status" value="2"/>
</dbReference>
<dbReference type="Pfam" id="PF12833">
    <property type="entry name" value="HTH_18"/>
    <property type="match status" value="1"/>
</dbReference>
<dbReference type="GO" id="GO:0043565">
    <property type="term" value="F:sequence-specific DNA binding"/>
    <property type="evidence" value="ECO:0007669"/>
    <property type="project" value="InterPro"/>
</dbReference>
<keyword evidence="1" id="KW-0805">Transcription regulation</keyword>
<gene>
    <name evidence="5" type="ORF">SAMN05421760_103164</name>
</gene>
<dbReference type="PROSITE" id="PS01124">
    <property type="entry name" value="HTH_ARAC_FAMILY_2"/>
    <property type="match status" value="1"/>
</dbReference>
<keyword evidence="2" id="KW-0238">DNA-binding</keyword>
<dbReference type="SMART" id="SM00342">
    <property type="entry name" value="HTH_ARAC"/>
    <property type="match status" value="1"/>
</dbReference>
<dbReference type="Pfam" id="PF02311">
    <property type="entry name" value="AraC_binding"/>
    <property type="match status" value="1"/>
</dbReference>
<evidence type="ECO:0000259" key="4">
    <source>
        <dbReference type="PROSITE" id="PS01124"/>
    </source>
</evidence>
<dbReference type="InterPro" id="IPR009057">
    <property type="entry name" value="Homeodomain-like_sf"/>
</dbReference>
<keyword evidence="6" id="KW-1185">Reference proteome</keyword>
<evidence type="ECO:0000256" key="3">
    <source>
        <dbReference type="ARBA" id="ARBA00023163"/>
    </source>
</evidence>
<accession>A0A1N7L205</accession>
<dbReference type="PANTHER" id="PTHR43280">
    <property type="entry name" value="ARAC-FAMILY TRANSCRIPTIONAL REGULATOR"/>
    <property type="match status" value="1"/>
</dbReference>
<dbReference type="InterPro" id="IPR003313">
    <property type="entry name" value="AraC-bd"/>
</dbReference>
<dbReference type="InterPro" id="IPR018060">
    <property type="entry name" value="HTH_AraC"/>
</dbReference>
<organism evidence="5 6">
    <name type="scientific">Neptunomonas antarctica</name>
    <dbReference type="NCBI Taxonomy" id="619304"/>
    <lineage>
        <taxon>Bacteria</taxon>
        <taxon>Pseudomonadati</taxon>
        <taxon>Pseudomonadota</taxon>
        <taxon>Gammaproteobacteria</taxon>
        <taxon>Oceanospirillales</taxon>
        <taxon>Oceanospirillaceae</taxon>
        <taxon>Neptunomonas</taxon>
    </lineage>
</organism>
<evidence type="ECO:0000256" key="2">
    <source>
        <dbReference type="ARBA" id="ARBA00023125"/>
    </source>
</evidence>
<dbReference type="Gene3D" id="2.60.120.10">
    <property type="entry name" value="Jelly Rolls"/>
    <property type="match status" value="1"/>
</dbReference>
<dbReference type="GO" id="GO:0003700">
    <property type="term" value="F:DNA-binding transcription factor activity"/>
    <property type="evidence" value="ECO:0007669"/>
    <property type="project" value="InterPro"/>
</dbReference>
<dbReference type="Proteomes" id="UP000185999">
    <property type="component" value="Unassembled WGS sequence"/>
</dbReference>
<evidence type="ECO:0000256" key="1">
    <source>
        <dbReference type="ARBA" id="ARBA00023015"/>
    </source>
</evidence>